<comment type="caution">
    <text evidence="1">The sequence shown here is derived from an EMBL/GenBank/DDBJ whole genome shotgun (WGS) entry which is preliminary data.</text>
</comment>
<dbReference type="Pfam" id="PF19462">
    <property type="entry name" value="DUF5999"/>
    <property type="match status" value="1"/>
</dbReference>
<name>A0ABP6TCY5_9ACTN</name>
<evidence type="ECO:0000313" key="1">
    <source>
        <dbReference type="EMBL" id="GAA3398439.1"/>
    </source>
</evidence>
<gene>
    <name evidence="1" type="ORF">GCM10020369_82040</name>
</gene>
<evidence type="ECO:0000313" key="2">
    <source>
        <dbReference type="Proteomes" id="UP001501676"/>
    </source>
</evidence>
<reference evidence="2" key="1">
    <citation type="journal article" date="2019" name="Int. J. Syst. Evol. Microbiol.">
        <title>The Global Catalogue of Microorganisms (GCM) 10K type strain sequencing project: providing services to taxonomists for standard genome sequencing and annotation.</title>
        <authorList>
            <consortium name="The Broad Institute Genomics Platform"/>
            <consortium name="The Broad Institute Genome Sequencing Center for Infectious Disease"/>
            <person name="Wu L."/>
            <person name="Ma J."/>
        </authorList>
    </citation>
    <scope>NUCLEOTIDE SEQUENCE [LARGE SCALE GENOMIC DNA]</scope>
    <source>
        <strain evidence="2">JCM 9458</strain>
    </source>
</reference>
<proteinExistence type="predicted"/>
<dbReference type="InterPro" id="IPR046041">
    <property type="entry name" value="DUF5999"/>
</dbReference>
<protein>
    <submittedName>
        <fullName evidence="1">DUF5999 family protein</fullName>
    </submittedName>
</protein>
<accession>A0ABP6TCY5</accession>
<keyword evidence="2" id="KW-1185">Reference proteome</keyword>
<organism evidence="1 2">
    <name type="scientific">Cryptosporangium minutisporangium</name>
    <dbReference type="NCBI Taxonomy" id="113569"/>
    <lineage>
        <taxon>Bacteria</taxon>
        <taxon>Bacillati</taxon>
        <taxon>Actinomycetota</taxon>
        <taxon>Actinomycetes</taxon>
        <taxon>Cryptosporangiales</taxon>
        <taxon>Cryptosporangiaceae</taxon>
        <taxon>Cryptosporangium</taxon>
    </lineage>
</organism>
<dbReference type="Proteomes" id="UP001501676">
    <property type="component" value="Unassembled WGS sequence"/>
</dbReference>
<dbReference type="EMBL" id="BAAAYN010000082">
    <property type="protein sequence ID" value="GAA3398439.1"/>
    <property type="molecule type" value="Genomic_DNA"/>
</dbReference>
<sequence>MTASLNDPATRTTNQFHPFTLTGDSSMCPHQPQCPSFDAPDRDAATILAAHPVQGWSLLCNGVIVFEDTGELLPDGRCVDPCRPEPAHAAA</sequence>